<evidence type="ECO:0000313" key="4">
    <source>
        <dbReference type="Proteomes" id="UP001500822"/>
    </source>
</evidence>
<keyword evidence="1 3" id="KW-0378">Hydrolase</keyword>
<dbReference type="InterPro" id="IPR000073">
    <property type="entry name" value="AB_hydrolase_1"/>
</dbReference>
<proteinExistence type="predicted"/>
<keyword evidence="4" id="KW-1185">Reference proteome</keyword>
<dbReference type="PRINTS" id="PR00111">
    <property type="entry name" value="ABHYDROLASE"/>
</dbReference>
<organism evidence="3 4">
    <name type="scientific">Gordonia alkaliphila</name>
    <dbReference type="NCBI Taxonomy" id="1053547"/>
    <lineage>
        <taxon>Bacteria</taxon>
        <taxon>Bacillati</taxon>
        <taxon>Actinomycetota</taxon>
        <taxon>Actinomycetes</taxon>
        <taxon>Mycobacteriales</taxon>
        <taxon>Gordoniaceae</taxon>
        <taxon>Gordonia</taxon>
    </lineage>
</organism>
<dbReference type="InterPro" id="IPR050266">
    <property type="entry name" value="AB_hydrolase_sf"/>
</dbReference>
<evidence type="ECO:0000256" key="1">
    <source>
        <dbReference type="ARBA" id="ARBA00022801"/>
    </source>
</evidence>
<dbReference type="PANTHER" id="PTHR43798:SF31">
    <property type="entry name" value="AB HYDROLASE SUPERFAMILY PROTEIN YCLE"/>
    <property type="match status" value="1"/>
</dbReference>
<evidence type="ECO:0000313" key="3">
    <source>
        <dbReference type="EMBL" id="GAA4756813.1"/>
    </source>
</evidence>
<evidence type="ECO:0000259" key="2">
    <source>
        <dbReference type="Pfam" id="PF12697"/>
    </source>
</evidence>
<dbReference type="Proteomes" id="UP001500822">
    <property type="component" value="Unassembled WGS sequence"/>
</dbReference>
<reference evidence="4" key="1">
    <citation type="journal article" date="2019" name="Int. J. Syst. Evol. Microbiol.">
        <title>The Global Catalogue of Microorganisms (GCM) 10K type strain sequencing project: providing services to taxonomists for standard genome sequencing and annotation.</title>
        <authorList>
            <consortium name="The Broad Institute Genomics Platform"/>
            <consortium name="The Broad Institute Genome Sequencing Center for Infectious Disease"/>
            <person name="Wu L."/>
            <person name="Ma J."/>
        </authorList>
    </citation>
    <scope>NUCLEOTIDE SEQUENCE [LARGE SCALE GENOMIC DNA]</scope>
    <source>
        <strain evidence="4">JCM 18077</strain>
    </source>
</reference>
<gene>
    <name evidence="3" type="ORF">GCM10023217_31080</name>
</gene>
<dbReference type="InterPro" id="IPR029058">
    <property type="entry name" value="AB_hydrolase_fold"/>
</dbReference>
<dbReference type="Pfam" id="PF12697">
    <property type="entry name" value="Abhydrolase_6"/>
    <property type="match status" value="1"/>
</dbReference>
<feature type="domain" description="AB hydrolase-1" evidence="2">
    <location>
        <begin position="32"/>
        <end position="246"/>
    </location>
</feature>
<comment type="caution">
    <text evidence="3">The sequence shown here is derived from an EMBL/GenBank/DDBJ whole genome shotgun (WGS) entry which is preliminary data.</text>
</comment>
<protein>
    <submittedName>
        <fullName evidence="3">Alpha/beta fold hydrolase</fullName>
    </submittedName>
</protein>
<accession>A0ABP8ZH80</accession>
<dbReference type="Gene3D" id="3.40.50.1820">
    <property type="entry name" value="alpha/beta hydrolase"/>
    <property type="match status" value="1"/>
</dbReference>
<dbReference type="PANTHER" id="PTHR43798">
    <property type="entry name" value="MONOACYLGLYCEROL LIPASE"/>
    <property type="match status" value="1"/>
</dbReference>
<dbReference type="GO" id="GO:0016787">
    <property type="term" value="F:hydrolase activity"/>
    <property type="evidence" value="ECO:0007669"/>
    <property type="project" value="UniProtKB-KW"/>
</dbReference>
<dbReference type="EMBL" id="BAABIE010000017">
    <property type="protein sequence ID" value="GAA4756813.1"/>
    <property type="molecule type" value="Genomic_DNA"/>
</dbReference>
<dbReference type="SUPFAM" id="SSF53474">
    <property type="entry name" value="alpha/beta-Hydrolases"/>
    <property type="match status" value="1"/>
</dbReference>
<sequence length="254" mass="27432">MVVVRVLGGNGSGPDLAVQIAGRNPGSTEPPVLLVHGMGGDHTTWRRLSGALTAAGREVIAVDLRGHGRSGRAQRYRLNDFRDDLAAVLDSLDLDRVDVVGHSLGAHSALRLAMAQPDRVRRLLVEEPPPMPRDAADLAEAITPTSTLAERVRGLAMLAADPRPFLRFDRSMPEVVGVQFEQADPHWWDGLQAVLAPTLVISGGDRSFLPPRHLRSLSEALPRGEFATIDAGHSVHRDRPREFLAAATAYLTAP</sequence>
<name>A0ABP8ZH80_9ACTN</name>